<dbReference type="AlphaFoldDB" id="A0AAD2DB14"/>
<comment type="caution">
    <text evidence="1">The sequence shown here is derived from an EMBL/GenBank/DDBJ whole genome shotgun (WGS) entry which is preliminary data.</text>
</comment>
<reference evidence="1" key="1">
    <citation type="submission" date="2023-07" db="EMBL/GenBank/DDBJ databases">
        <authorList>
            <consortium name="AG Swart"/>
            <person name="Singh M."/>
            <person name="Singh A."/>
            <person name="Seah K."/>
            <person name="Emmerich C."/>
        </authorList>
    </citation>
    <scope>NUCLEOTIDE SEQUENCE</scope>
    <source>
        <strain evidence="1">DP1</strain>
    </source>
</reference>
<evidence type="ECO:0000313" key="1">
    <source>
        <dbReference type="EMBL" id="CAI2386153.1"/>
    </source>
</evidence>
<gene>
    <name evidence="1" type="ORF">ECRASSUSDP1_LOCUS27757</name>
</gene>
<name>A0AAD2DB14_EUPCR</name>
<sequence>MLSEDEIVHEASVINRGISETLNITGNRPHRDNSQNFINLRSFLGAKRRQTQSPKKYYEILITLVLTPSRHGETDLLRTWFDPTFIIIYGSKFHMGVSI</sequence>
<dbReference type="Proteomes" id="UP001295684">
    <property type="component" value="Unassembled WGS sequence"/>
</dbReference>
<protein>
    <submittedName>
        <fullName evidence="1">Uncharacterized protein</fullName>
    </submittedName>
</protein>
<dbReference type="EMBL" id="CAMPGE010028644">
    <property type="protein sequence ID" value="CAI2386153.1"/>
    <property type="molecule type" value="Genomic_DNA"/>
</dbReference>
<organism evidence="1 2">
    <name type="scientific">Euplotes crassus</name>
    <dbReference type="NCBI Taxonomy" id="5936"/>
    <lineage>
        <taxon>Eukaryota</taxon>
        <taxon>Sar</taxon>
        <taxon>Alveolata</taxon>
        <taxon>Ciliophora</taxon>
        <taxon>Intramacronucleata</taxon>
        <taxon>Spirotrichea</taxon>
        <taxon>Hypotrichia</taxon>
        <taxon>Euplotida</taxon>
        <taxon>Euplotidae</taxon>
        <taxon>Moneuplotes</taxon>
    </lineage>
</organism>
<keyword evidence="2" id="KW-1185">Reference proteome</keyword>
<accession>A0AAD2DB14</accession>
<evidence type="ECO:0000313" key="2">
    <source>
        <dbReference type="Proteomes" id="UP001295684"/>
    </source>
</evidence>
<proteinExistence type="predicted"/>